<dbReference type="Pfam" id="PF08241">
    <property type="entry name" value="Methyltransf_11"/>
    <property type="match status" value="1"/>
</dbReference>
<dbReference type="InterPro" id="IPR013216">
    <property type="entry name" value="Methyltransf_11"/>
</dbReference>
<protein>
    <recommendedName>
        <fullName evidence="1">Methyltransferase type 11 domain-containing protein</fullName>
    </recommendedName>
</protein>
<dbReference type="Gene3D" id="3.40.50.150">
    <property type="entry name" value="Vaccinia Virus protein VP39"/>
    <property type="match status" value="1"/>
</dbReference>
<dbReference type="Proteomes" id="UP001055712">
    <property type="component" value="Unassembled WGS sequence"/>
</dbReference>
<accession>A0A9D4TJD6</accession>
<dbReference type="GO" id="GO:0008757">
    <property type="term" value="F:S-adenosylmethionine-dependent methyltransferase activity"/>
    <property type="evidence" value="ECO:0007669"/>
    <property type="project" value="InterPro"/>
</dbReference>
<comment type="caution">
    <text evidence="2">The sequence shown here is derived from an EMBL/GenBank/DDBJ whole genome shotgun (WGS) entry which is preliminary data.</text>
</comment>
<name>A0A9D4TJD6_CHLVU</name>
<organism evidence="2 3">
    <name type="scientific">Chlorella vulgaris</name>
    <name type="common">Green alga</name>
    <dbReference type="NCBI Taxonomy" id="3077"/>
    <lineage>
        <taxon>Eukaryota</taxon>
        <taxon>Viridiplantae</taxon>
        <taxon>Chlorophyta</taxon>
        <taxon>core chlorophytes</taxon>
        <taxon>Trebouxiophyceae</taxon>
        <taxon>Chlorellales</taxon>
        <taxon>Chlorellaceae</taxon>
        <taxon>Chlorella clade</taxon>
        <taxon>Chlorella</taxon>
    </lineage>
</organism>
<evidence type="ECO:0000313" key="2">
    <source>
        <dbReference type="EMBL" id="KAI3427120.1"/>
    </source>
</evidence>
<evidence type="ECO:0000313" key="3">
    <source>
        <dbReference type="Proteomes" id="UP001055712"/>
    </source>
</evidence>
<proteinExistence type="predicted"/>
<gene>
    <name evidence="2" type="ORF">D9Q98_007057</name>
</gene>
<dbReference type="EMBL" id="SIDB01000010">
    <property type="protein sequence ID" value="KAI3427120.1"/>
    <property type="molecule type" value="Genomic_DNA"/>
</dbReference>
<dbReference type="SUPFAM" id="SSF53335">
    <property type="entry name" value="S-adenosyl-L-methionine-dependent methyltransferases"/>
    <property type="match status" value="1"/>
</dbReference>
<reference evidence="2" key="1">
    <citation type="journal article" date="2019" name="Plant J.">
        <title>Chlorella vulgaris genome assembly and annotation reveals the molecular basis for metabolic acclimation to high light conditions.</title>
        <authorList>
            <person name="Cecchin M."/>
            <person name="Marcolungo L."/>
            <person name="Rossato M."/>
            <person name="Girolomoni L."/>
            <person name="Cosentino E."/>
            <person name="Cuine S."/>
            <person name="Li-Beisson Y."/>
            <person name="Delledonne M."/>
            <person name="Ballottari M."/>
        </authorList>
    </citation>
    <scope>NUCLEOTIDE SEQUENCE</scope>
    <source>
        <strain evidence="2">211/11P</strain>
    </source>
</reference>
<evidence type="ECO:0000259" key="1">
    <source>
        <dbReference type="Pfam" id="PF08241"/>
    </source>
</evidence>
<dbReference type="AlphaFoldDB" id="A0A9D4TJD6"/>
<dbReference type="OrthoDB" id="510255at2759"/>
<dbReference type="CDD" id="cd02440">
    <property type="entry name" value="AdoMet_MTases"/>
    <property type="match status" value="1"/>
</dbReference>
<feature type="domain" description="Methyltransferase type 11" evidence="1">
    <location>
        <begin position="147"/>
        <end position="235"/>
    </location>
</feature>
<keyword evidence="3" id="KW-1185">Reference proteome</keyword>
<dbReference type="InterPro" id="IPR029063">
    <property type="entry name" value="SAM-dependent_MTases_sf"/>
</dbReference>
<sequence>MLASKPSAAPVFPLRRLAQGCTALILAYCIFELGRRSSTAPQSLLAPLPTVGKARPVAAGLTHGGDALDALSQVDVEYDVVAAMKKPSNAAAKWTPARREGFKAPENSNAELYDQMWTGKHTYRRNGCWACRFAPDIVARLPFETVLDAGTGNGQMVRWMRMHGKAAFGVELSQAVLDRDAPDLLEAGFVEQGSLTDLPYQDNQFDLVVSGDVLEHILPEQADDVVSELVRVSKRHIVISISLKSHGNERLHTLLRPRHWWEAKFQKHGARPNRALFWALQEKQVRFSRDKGELESCRQEGVEDDGGKFEVCLVKLPWLMGIPGMDYRQIRTITPANAEVEPWFFVFTKDASTVKAA</sequence>
<reference evidence="2" key="2">
    <citation type="submission" date="2020-11" db="EMBL/GenBank/DDBJ databases">
        <authorList>
            <person name="Cecchin M."/>
            <person name="Marcolungo L."/>
            <person name="Rossato M."/>
            <person name="Girolomoni L."/>
            <person name="Cosentino E."/>
            <person name="Cuine S."/>
            <person name="Li-Beisson Y."/>
            <person name="Delledonne M."/>
            <person name="Ballottari M."/>
        </authorList>
    </citation>
    <scope>NUCLEOTIDE SEQUENCE</scope>
    <source>
        <strain evidence="2">211/11P</strain>
        <tissue evidence="2">Whole cell</tissue>
    </source>
</reference>